<feature type="compositionally biased region" description="Low complexity" evidence="1">
    <location>
        <begin position="497"/>
        <end position="523"/>
    </location>
</feature>
<sequence length="553" mass="62574">GKLVQDTYIEKLVKCMDSVFLEKYGIHPNLVCDKQQFLRPSIITSTGFFKKPKAILEIDTTVSSVIDTQIIEIADPVESEKSKESDSINEAEVKPKSETEPLIDATRRAGQEHRLFRCTVCLALIMSPILPEWLRPGNNGIIYNIAKKKFGTLYDKCRYVFKDFNLSCYYESKKDILIMDGLGKQKCHICSSKRVRQVEMDDGVKYENGDITLARSPSNKVCVCGYKHFYGGKAYDNPPDMINVYMSWNGRNICEEVAWFQFESDTSLNSNVYQIAEILVQKFFPGEFATGTITQQVISQLLSASKCIMDRQGQPQCSSVSTSSAKDERQKVSMEECDVSSSVTAVIKLPDEEVVKSYADTTEICGDESSKTLVVEEEEGDKNMFTENMKDNVDSTNVITSSFFEEALRKAQHELQTQHQEYKNKKIKEYNARDQRFLDTCSNPDYAGRFKYGPTASAYRQIYEETQVAVASGHDEGSRQEEEEQPTTTVRVGPGYSVLAPRRVARVPSPRSSRGASNSASPSQIEDDGEHRDPFQRQGRGNLNSRARFRRRQ</sequence>
<evidence type="ECO:0000256" key="1">
    <source>
        <dbReference type="SAM" id="MobiDB-lite"/>
    </source>
</evidence>
<dbReference type="PANTHER" id="PTHR14843">
    <property type="entry name" value="DEUBIQUITINATING PROTEIN VCIP135"/>
    <property type="match status" value="1"/>
</dbReference>
<evidence type="ECO:0000313" key="3">
    <source>
        <dbReference type="Proteomes" id="UP001233999"/>
    </source>
</evidence>
<name>A0AAD7ZNF6_DIPPU</name>
<dbReference type="PANTHER" id="PTHR14843:SF2">
    <property type="entry name" value="DEUBIQUITINATING PROTEIN VCPIP1"/>
    <property type="match status" value="1"/>
</dbReference>
<dbReference type="InterPro" id="IPR039087">
    <property type="entry name" value="VCPIP1"/>
</dbReference>
<feature type="region of interest" description="Disordered" evidence="1">
    <location>
        <begin position="470"/>
        <end position="553"/>
    </location>
</feature>
<feature type="non-terminal residue" evidence="2">
    <location>
        <position position="1"/>
    </location>
</feature>
<gene>
    <name evidence="2" type="ORF">L9F63_021742</name>
</gene>
<accession>A0AAD7ZNF6</accession>
<protein>
    <submittedName>
        <fullName evidence="2">Uncharacterized protein</fullName>
    </submittedName>
</protein>
<dbReference type="GO" id="GO:0016320">
    <property type="term" value="P:endoplasmic reticulum membrane fusion"/>
    <property type="evidence" value="ECO:0007669"/>
    <property type="project" value="TreeGrafter"/>
</dbReference>
<dbReference type="GO" id="GO:0016567">
    <property type="term" value="P:protein ubiquitination"/>
    <property type="evidence" value="ECO:0007669"/>
    <property type="project" value="InterPro"/>
</dbReference>
<reference evidence="2" key="2">
    <citation type="submission" date="2023-05" db="EMBL/GenBank/DDBJ databases">
        <authorList>
            <person name="Fouks B."/>
        </authorList>
    </citation>
    <scope>NUCLEOTIDE SEQUENCE</scope>
    <source>
        <strain evidence="2">Stay&amp;Tobe</strain>
        <tissue evidence="2">Testes</tissue>
    </source>
</reference>
<dbReference type="AlphaFoldDB" id="A0AAD7ZNF6"/>
<keyword evidence="3" id="KW-1185">Reference proteome</keyword>
<dbReference type="GO" id="GO:0090168">
    <property type="term" value="P:Golgi reassembly"/>
    <property type="evidence" value="ECO:0007669"/>
    <property type="project" value="TreeGrafter"/>
</dbReference>
<dbReference type="GO" id="GO:0035871">
    <property type="term" value="P:protein K11-linked deubiquitination"/>
    <property type="evidence" value="ECO:0007669"/>
    <property type="project" value="TreeGrafter"/>
</dbReference>
<dbReference type="GO" id="GO:0004843">
    <property type="term" value="F:cysteine-type deubiquitinase activity"/>
    <property type="evidence" value="ECO:0007669"/>
    <property type="project" value="InterPro"/>
</dbReference>
<comment type="caution">
    <text evidence="2">The sequence shown here is derived from an EMBL/GenBank/DDBJ whole genome shotgun (WGS) entry which is preliminary data.</text>
</comment>
<reference evidence="2" key="1">
    <citation type="journal article" date="2023" name="IScience">
        <title>Live-bearing cockroach genome reveals convergent evolutionary mechanisms linked to viviparity in insects and beyond.</title>
        <authorList>
            <person name="Fouks B."/>
            <person name="Harrison M.C."/>
            <person name="Mikhailova A.A."/>
            <person name="Marchal E."/>
            <person name="English S."/>
            <person name="Carruthers M."/>
            <person name="Jennings E.C."/>
            <person name="Chiamaka E.L."/>
            <person name="Frigard R.A."/>
            <person name="Pippel M."/>
            <person name="Attardo G.M."/>
            <person name="Benoit J.B."/>
            <person name="Bornberg-Bauer E."/>
            <person name="Tobe S.S."/>
        </authorList>
    </citation>
    <scope>NUCLEOTIDE SEQUENCE</scope>
    <source>
        <strain evidence="2">Stay&amp;Tobe</strain>
    </source>
</reference>
<evidence type="ECO:0000313" key="2">
    <source>
        <dbReference type="EMBL" id="KAJ9583910.1"/>
    </source>
</evidence>
<organism evidence="2 3">
    <name type="scientific">Diploptera punctata</name>
    <name type="common">Pacific beetle cockroach</name>
    <dbReference type="NCBI Taxonomy" id="6984"/>
    <lineage>
        <taxon>Eukaryota</taxon>
        <taxon>Metazoa</taxon>
        <taxon>Ecdysozoa</taxon>
        <taxon>Arthropoda</taxon>
        <taxon>Hexapoda</taxon>
        <taxon>Insecta</taxon>
        <taxon>Pterygota</taxon>
        <taxon>Neoptera</taxon>
        <taxon>Polyneoptera</taxon>
        <taxon>Dictyoptera</taxon>
        <taxon>Blattodea</taxon>
        <taxon>Blaberoidea</taxon>
        <taxon>Blaberidae</taxon>
        <taxon>Diplopterinae</taxon>
        <taxon>Diploptera</taxon>
    </lineage>
</organism>
<dbReference type="EMBL" id="JASPKZ010007499">
    <property type="protein sequence ID" value="KAJ9583910.1"/>
    <property type="molecule type" value="Genomic_DNA"/>
</dbReference>
<proteinExistence type="predicted"/>
<dbReference type="Proteomes" id="UP001233999">
    <property type="component" value="Unassembled WGS sequence"/>
</dbReference>
<dbReference type="GO" id="GO:0071108">
    <property type="term" value="P:protein K48-linked deubiquitination"/>
    <property type="evidence" value="ECO:0007669"/>
    <property type="project" value="TreeGrafter"/>
</dbReference>